<evidence type="ECO:0000256" key="7">
    <source>
        <dbReference type="SAM" id="Phobius"/>
    </source>
</evidence>
<evidence type="ECO:0000313" key="11">
    <source>
        <dbReference type="Proteomes" id="UP000422644"/>
    </source>
</evidence>
<comment type="similarity">
    <text evidence="2">Belongs to the ABC-4 integral membrane protein family. LolC/E subfamily.</text>
</comment>
<evidence type="ECO:0000256" key="6">
    <source>
        <dbReference type="ARBA" id="ARBA00023136"/>
    </source>
</evidence>
<dbReference type="AlphaFoldDB" id="A0A510K1D9"/>
<dbReference type="Proteomes" id="UP000422644">
    <property type="component" value="Chromosome"/>
</dbReference>
<dbReference type="InterPro" id="IPR051447">
    <property type="entry name" value="Lipoprotein-release_system"/>
</dbReference>
<evidence type="ECO:0000256" key="1">
    <source>
        <dbReference type="ARBA" id="ARBA00004651"/>
    </source>
</evidence>
<feature type="domain" description="MacB-like periplasmic core" evidence="9">
    <location>
        <begin position="18"/>
        <end position="223"/>
    </location>
</feature>
<dbReference type="EMBL" id="AP019831">
    <property type="protein sequence ID" value="BBM45470.1"/>
    <property type="molecule type" value="Genomic_DNA"/>
</dbReference>
<dbReference type="OrthoDB" id="9808461at2"/>
<feature type="transmembrane region" description="Helical" evidence="7">
    <location>
        <begin position="251"/>
        <end position="276"/>
    </location>
</feature>
<proteinExistence type="inferred from homology"/>
<feature type="transmembrane region" description="Helical" evidence="7">
    <location>
        <begin position="19"/>
        <end position="38"/>
    </location>
</feature>
<comment type="subcellular location">
    <subcellularLocation>
        <location evidence="1">Cell membrane</location>
        <topology evidence="1">Multi-pass membrane protein</topology>
    </subcellularLocation>
</comment>
<keyword evidence="3" id="KW-1003">Cell membrane</keyword>
<name>A0A510K1D9_9FUSO</name>
<dbReference type="InterPro" id="IPR003838">
    <property type="entry name" value="ABC3_permease_C"/>
</dbReference>
<keyword evidence="4 7" id="KW-0812">Transmembrane</keyword>
<keyword evidence="6 7" id="KW-0472">Membrane</keyword>
<evidence type="ECO:0000313" key="10">
    <source>
        <dbReference type="EMBL" id="BBM45470.1"/>
    </source>
</evidence>
<dbReference type="GO" id="GO:0098797">
    <property type="term" value="C:plasma membrane protein complex"/>
    <property type="evidence" value="ECO:0007669"/>
    <property type="project" value="TreeGrafter"/>
</dbReference>
<feature type="transmembrane region" description="Helical" evidence="7">
    <location>
        <begin position="348"/>
        <end position="371"/>
    </location>
</feature>
<keyword evidence="5 7" id="KW-1133">Transmembrane helix</keyword>
<keyword evidence="11" id="KW-1185">Reference proteome</keyword>
<organism evidence="10 11">
    <name type="scientific">Leptotrichia trevisanii</name>
    <dbReference type="NCBI Taxonomy" id="109328"/>
    <lineage>
        <taxon>Bacteria</taxon>
        <taxon>Fusobacteriati</taxon>
        <taxon>Fusobacteriota</taxon>
        <taxon>Fusobacteriia</taxon>
        <taxon>Fusobacteriales</taxon>
        <taxon>Leptotrichiaceae</taxon>
        <taxon>Leptotrichia</taxon>
    </lineage>
</organism>
<evidence type="ECO:0000256" key="5">
    <source>
        <dbReference type="ARBA" id="ARBA00022989"/>
    </source>
</evidence>
<dbReference type="Pfam" id="PF02687">
    <property type="entry name" value="FtsX"/>
    <property type="match status" value="1"/>
</dbReference>
<dbReference type="GO" id="GO:0044874">
    <property type="term" value="P:lipoprotein localization to outer membrane"/>
    <property type="evidence" value="ECO:0007669"/>
    <property type="project" value="TreeGrafter"/>
</dbReference>
<gene>
    <name evidence="10" type="ORF">JMUB3870_1589</name>
</gene>
<feature type="transmembrane region" description="Helical" evidence="7">
    <location>
        <begin position="304"/>
        <end position="328"/>
    </location>
</feature>
<dbReference type="PANTHER" id="PTHR30489">
    <property type="entry name" value="LIPOPROTEIN-RELEASING SYSTEM TRANSMEMBRANE PROTEIN LOLE"/>
    <property type="match status" value="1"/>
</dbReference>
<dbReference type="PANTHER" id="PTHR30489:SF0">
    <property type="entry name" value="LIPOPROTEIN-RELEASING SYSTEM TRANSMEMBRANE PROTEIN LOLE"/>
    <property type="match status" value="1"/>
</dbReference>
<dbReference type="RefSeq" id="WP_155282880.1">
    <property type="nucleotide sequence ID" value="NZ_AP019831.1"/>
</dbReference>
<accession>A0A510K1D9</accession>
<dbReference type="InterPro" id="IPR025857">
    <property type="entry name" value="MacB_PCD"/>
</dbReference>
<feature type="domain" description="ABC3 transporter permease C-terminal" evidence="8">
    <location>
        <begin position="255"/>
        <end position="381"/>
    </location>
</feature>
<evidence type="ECO:0000259" key="8">
    <source>
        <dbReference type="Pfam" id="PF02687"/>
    </source>
</evidence>
<evidence type="ECO:0000256" key="2">
    <source>
        <dbReference type="ARBA" id="ARBA00005236"/>
    </source>
</evidence>
<sequence>MVEFFIAFRHIVERKFQSIFSVLGVAIAVTVFIVSLTVSNGLEKNMINSLLTMSPHILIKNKQKTFFQNYSQIVNNIKKIQGVKAVIPQMNSQSIIRFEGFAKGVLANGISPEDVKHGLNLKIVEGKNNIAELDSVLIGEQLAYEMRLKVGQQISLVSAENKELKLIVRGIFKTGFLDYDSNLVVVPLETMQILAEQDTAATEIGIKVDSPQKVETVLNQVKNVVNQKEYGIISWKTINQNLLSAVQFEKFVLIAILSLLLVIASFAVSVILNMIVREKIKDIGILKSIGYTNKNIRRIFTIEGLIIGIFGMLLASGLSPLVLIGLKILFKAYIKNVTTYYLEELPLYISQIELFVIYGVTLIVVFLSTIFPATRAARLKPVEALKYE</sequence>
<evidence type="ECO:0000256" key="3">
    <source>
        <dbReference type="ARBA" id="ARBA00022475"/>
    </source>
</evidence>
<evidence type="ECO:0000259" key="9">
    <source>
        <dbReference type="Pfam" id="PF12704"/>
    </source>
</evidence>
<reference evidence="10 11" key="1">
    <citation type="submission" date="2019-07" db="EMBL/GenBank/DDBJ databases">
        <title>Complete Genome Sequence of Leptotrichia trevisanii Strain JMUB3870.</title>
        <authorList>
            <person name="Watanabe S."/>
            <person name="Cui L."/>
        </authorList>
    </citation>
    <scope>NUCLEOTIDE SEQUENCE [LARGE SCALE GENOMIC DNA]</scope>
    <source>
        <strain evidence="10 11">JMUB3870</strain>
    </source>
</reference>
<dbReference type="Pfam" id="PF12704">
    <property type="entry name" value="MacB_PCD"/>
    <property type="match status" value="1"/>
</dbReference>
<protein>
    <submittedName>
        <fullName evidence="10">ABC transporter</fullName>
    </submittedName>
</protein>
<evidence type="ECO:0000256" key="4">
    <source>
        <dbReference type="ARBA" id="ARBA00022692"/>
    </source>
</evidence>